<organism evidence="4 6">
    <name type="scientific">Leyella lascolaii</name>
    <dbReference type="NCBI Taxonomy" id="1776379"/>
    <lineage>
        <taxon>Bacteria</taxon>
        <taxon>Pseudomonadati</taxon>
        <taxon>Bacteroidota</taxon>
        <taxon>Bacteroidia</taxon>
        <taxon>Bacteroidales</taxon>
        <taxon>Prevotellaceae</taxon>
        <taxon>Leyella</taxon>
    </lineage>
</organism>
<evidence type="ECO:0000256" key="1">
    <source>
        <dbReference type="SAM" id="SignalP"/>
    </source>
</evidence>
<dbReference type="RefSeq" id="WP_289825680.1">
    <property type="nucleotide sequence ID" value="NZ_JAUEIE010000010.1"/>
</dbReference>
<comment type="caution">
    <text evidence="4">The sequence shown here is derived from an EMBL/GenBank/DDBJ whole genome shotgun (WGS) entry which is preliminary data.</text>
</comment>
<keyword evidence="5" id="KW-1185">Reference proteome</keyword>
<dbReference type="InterPro" id="IPR008964">
    <property type="entry name" value="Invasin/intimin_cell_adhesion"/>
</dbReference>
<evidence type="ECO:0000313" key="5">
    <source>
        <dbReference type="Proteomes" id="UP001167831"/>
    </source>
</evidence>
<feature type="domain" description="BIG2" evidence="2">
    <location>
        <begin position="342"/>
        <end position="419"/>
    </location>
</feature>
<dbReference type="EMBL" id="JAUEIF010000010">
    <property type="protein sequence ID" value="MDN0025898.1"/>
    <property type="molecule type" value="Genomic_DNA"/>
</dbReference>
<proteinExistence type="predicted"/>
<feature type="chain" id="PRO_5043588774" evidence="1">
    <location>
        <begin position="20"/>
        <end position="749"/>
    </location>
</feature>
<feature type="domain" description="BIG2" evidence="2">
    <location>
        <begin position="508"/>
        <end position="585"/>
    </location>
</feature>
<reference evidence="4" key="1">
    <citation type="submission" date="2023-06" db="EMBL/GenBank/DDBJ databases">
        <authorList>
            <person name="Zeman M."/>
            <person name="Kubasova T."/>
            <person name="Jahodarova E."/>
            <person name="Nykrynova M."/>
            <person name="Rychlik I."/>
        </authorList>
    </citation>
    <scope>NUCLEOTIDE SEQUENCE</scope>
    <source>
        <strain evidence="4">ET15</strain>
        <strain evidence="3">ET37</strain>
    </source>
</reference>
<dbReference type="Gene3D" id="3.80.10.10">
    <property type="entry name" value="Ribonuclease Inhibitor"/>
    <property type="match status" value="2"/>
</dbReference>
<dbReference type="EMBL" id="JAUEIE010000010">
    <property type="protein sequence ID" value="MDN0023257.1"/>
    <property type="molecule type" value="Genomic_DNA"/>
</dbReference>
<feature type="domain" description="BIG2" evidence="2">
    <location>
        <begin position="425"/>
        <end position="502"/>
    </location>
</feature>
<sequence length="749" mass="82123">MKKYIVLITLMLCCINIFAQQTTMTVDNQMPGWLSSKISYSDQLSLKNLTVTGYINGRDIKFIQNLMQNENKSLVHIDLTDATIVAGEGSKDNIVHYNYFFSKDRVGTFLALPRTAKRIDDIYKDSSGSTYPADKVVIDTLVIGGPSCNKYSLTRERKYIAHYLYLREGIDSIICNKAIVKKVHLPSTLKYIKSSAFLSIKGDNYFEPGEIEVEFPNSIEIMDPGAFRLLYIKNDTVRLPSKMKTWYTCSFLIKNEGSVIYIPESISLIDNKSYINDTPRQDPQLNIDKILELYMESQIPPEIISGAGSILKNCIVHVPYGSKSNYENAKYWKEATIIEEIPVTSISINKPTGCMYVGDKFKLGVVVLPENALNKKYTLKSLDEKVATIDEDGIVTLNSYGKARIQATTEDGGFTDVCEFDVYEHTTGVKLSTESARIKKDDKFSLTAVVLPEGKNDGMLRWSSDDEDIASVDENGVILGKSKGEAVITVTTVDGGYTATCKVQVYQPVTELRMDTKAITVKTGENQQLTATILPYDADNKNIIWSSDDSSIADVNSKGVVSGIKAGQVLIRATSEDENISDFCVVTVNQPVTGVTLNKTEISFGKIGDTEELVATVLPADATNKELNWSSSDQSVAIVSNGQVLCSGYGTAIVYVTTVDGGHMASCIVTAKDGSTDISEIITNGSISVDHGCIVLKGIPVGKQIVITDISGQIVYSVKSDGMDEMMLPNFGKGVFVIKIGNKSCKIVL</sequence>
<reference evidence="4" key="2">
    <citation type="submission" date="2023-08" db="EMBL/GenBank/DDBJ databases">
        <title>Identification and characterization of horizontal gene transfer across gut microbiota members of farm animals based on homology search.</title>
        <authorList>
            <person name="Schwarzerova J."/>
            <person name="Nykrynova M."/>
            <person name="Jureckova K."/>
            <person name="Cejkova D."/>
            <person name="Rychlik I."/>
        </authorList>
    </citation>
    <scope>NUCLEOTIDE SEQUENCE</scope>
    <source>
        <strain evidence="4">ET15</strain>
        <strain evidence="3">ET37</strain>
    </source>
</reference>
<feature type="signal peptide" evidence="1">
    <location>
        <begin position="1"/>
        <end position="19"/>
    </location>
</feature>
<dbReference type="AlphaFoldDB" id="A0AAW7JRE5"/>
<accession>A0AAW7JRE5</accession>
<dbReference type="InterPro" id="IPR032675">
    <property type="entry name" value="LRR_dom_sf"/>
</dbReference>
<evidence type="ECO:0000313" key="4">
    <source>
        <dbReference type="EMBL" id="MDN0025898.1"/>
    </source>
</evidence>
<evidence type="ECO:0000313" key="3">
    <source>
        <dbReference type="EMBL" id="MDN0023257.1"/>
    </source>
</evidence>
<feature type="domain" description="BIG2" evidence="2">
    <location>
        <begin position="591"/>
        <end position="668"/>
    </location>
</feature>
<dbReference type="Gene3D" id="2.60.40.1080">
    <property type="match status" value="4"/>
</dbReference>
<dbReference type="Proteomes" id="UP001168478">
    <property type="component" value="Unassembled WGS sequence"/>
</dbReference>
<gene>
    <name evidence="3" type="ORF">QVN81_09525</name>
    <name evidence="4" type="ORF">QVN84_10270</name>
</gene>
<dbReference type="Pfam" id="PF02368">
    <property type="entry name" value="Big_2"/>
    <property type="match status" value="4"/>
</dbReference>
<dbReference type="InterPro" id="IPR003343">
    <property type="entry name" value="Big_2"/>
</dbReference>
<evidence type="ECO:0000313" key="6">
    <source>
        <dbReference type="Proteomes" id="UP001168478"/>
    </source>
</evidence>
<dbReference type="SMART" id="SM00635">
    <property type="entry name" value="BID_2"/>
    <property type="match status" value="4"/>
</dbReference>
<evidence type="ECO:0000259" key="2">
    <source>
        <dbReference type="SMART" id="SM00635"/>
    </source>
</evidence>
<keyword evidence="1" id="KW-0732">Signal</keyword>
<dbReference type="Proteomes" id="UP001167831">
    <property type="component" value="Unassembled WGS sequence"/>
</dbReference>
<name>A0AAW7JRE5_9BACT</name>
<protein>
    <submittedName>
        <fullName evidence="4">Ig-like domain-containing protein</fullName>
    </submittedName>
</protein>
<dbReference type="SUPFAM" id="SSF49373">
    <property type="entry name" value="Invasin/intimin cell-adhesion fragments"/>
    <property type="match status" value="4"/>
</dbReference>